<dbReference type="AlphaFoldDB" id="A0A2P2IYX2"/>
<dbReference type="EMBL" id="GGEC01005946">
    <property type="protein sequence ID" value="MBW86429.1"/>
    <property type="molecule type" value="Transcribed_RNA"/>
</dbReference>
<evidence type="ECO:0000313" key="1">
    <source>
        <dbReference type="EMBL" id="MBW86429.1"/>
    </source>
</evidence>
<organism evidence="1">
    <name type="scientific">Rhizophora mucronata</name>
    <name type="common">Asiatic mangrove</name>
    <dbReference type="NCBI Taxonomy" id="61149"/>
    <lineage>
        <taxon>Eukaryota</taxon>
        <taxon>Viridiplantae</taxon>
        <taxon>Streptophyta</taxon>
        <taxon>Embryophyta</taxon>
        <taxon>Tracheophyta</taxon>
        <taxon>Spermatophyta</taxon>
        <taxon>Magnoliopsida</taxon>
        <taxon>eudicotyledons</taxon>
        <taxon>Gunneridae</taxon>
        <taxon>Pentapetalae</taxon>
        <taxon>rosids</taxon>
        <taxon>fabids</taxon>
        <taxon>Malpighiales</taxon>
        <taxon>Rhizophoraceae</taxon>
        <taxon>Rhizophora</taxon>
    </lineage>
</organism>
<reference evidence="1" key="1">
    <citation type="submission" date="2018-02" db="EMBL/GenBank/DDBJ databases">
        <title>Rhizophora mucronata_Transcriptome.</title>
        <authorList>
            <person name="Meera S.P."/>
            <person name="Sreeshan A."/>
            <person name="Augustine A."/>
        </authorList>
    </citation>
    <scope>NUCLEOTIDE SEQUENCE</scope>
    <source>
        <tissue evidence="1">Leaf</tissue>
    </source>
</reference>
<protein>
    <submittedName>
        <fullName evidence="1">Thioredoxin II</fullName>
    </submittedName>
</protein>
<name>A0A2P2IYX2_RHIMU</name>
<accession>A0A2P2IYX2</accession>
<sequence length="138" mass="15984">MLGLRDFSHHLRALLTQIDSCALTEKLPGALVLLCLIHFRSDKRRALPMKSMLKSRMHFVLDSSILGEPRDGQNSKILLFLELRVVSYEPTRLRPVFNKQAMAYVYFSFSKTPKKIKENKKPKAYCINLDQESSTRTR</sequence>
<proteinExistence type="predicted"/>